<dbReference type="PANTHER" id="PTHR30146">
    <property type="entry name" value="LACI-RELATED TRANSCRIPTIONAL REPRESSOR"/>
    <property type="match status" value="1"/>
</dbReference>
<evidence type="ECO:0000256" key="2">
    <source>
        <dbReference type="ARBA" id="ARBA00023125"/>
    </source>
</evidence>
<dbReference type="EMBL" id="BKAR01000011">
    <property type="protein sequence ID" value="GEP84529.1"/>
    <property type="molecule type" value="Genomic_DNA"/>
</dbReference>
<dbReference type="InterPro" id="IPR000843">
    <property type="entry name" value="HTH_LacI"/>
</dbReference>
<dbReference type="Pfam" id="PF13377">
    <property type="entry name" value="Peripla_BP_3"/>
    <property type="match status" value="1"/>
</dbReference>
<dbReference type="SUPFAM" id="SSF53822">
    <property type="entry name" value="Periplasmic binding protein-like I"/>
    <property type="match status" value="1"/>
</dbReference>
<dbReference type="PANTHER" id="PTHR30146:SF154">
    <property type="entry name" value="TRANSCRIPTION REGULATOR, MEMBER OF GALR FAMILY"/>
    <property type="match status" value="1"/>
</dbReference>
<dbReference type="SUPFAM" id="SSF47413">
    <property type="entry name" value="lambda repressor-like DNA-binding domains"/>
    <property type="match status" value="1"/>
</dbReference>
<keyword evidence="5" id="KW-1185">Reference proteome</keyword>
<evidence type="ECO:0000256" key="1">
    <source>
        <dbReference type="ARBA" id="ARBA00023015"/>
    </source>
</evidence>
<proteinExistence type="predicted"/>
<dbReference type="Proteomes" id="UP000321736">
    <property type="component" value="Unassembled WGS sequence"/>
</dbReference>
<evidence type="ECO:0000313" key="5">
    <source>
        <dbReference type="Proteomes" id="UP000321736"/>
    </source>
</evidence>
<dbReference type="PROSITE" id="PS50932">
    <property type="entry name" value="HTH_LACI_2"/>
    <property type="match status" value="1"/>
</dbReference>
<sequence length="322" mass="35953">MNISDIAKMARVSKSTVSRYLNGGSVSVKTRNKIDEIVKETGYLPNQFAQSLKAKKTFMIGAIIPRLDSYAINQTLEGAEKYLRKIKYQTLIVNTNQDKNLEVEALYTLDRNKVDGIMLLATEITKEHIKAIQEIKAPVILVGQSYENIPSVIQNDFSAGRKIGEVFGRNDFKKVAYLGVEEYDQSVGIERKNGVIKGLSTYHIKPDIYYTDFNLYHAEKAARSIVSKYDAIICGTDNIALGVLKAARDQDIEVPSQLSISGFGGYDTTSIVSPTITTIAFPYKKTGEIASRNLISIINNEKIEILQVMDFQFIENNSIDVK</sequence>
<comment type="caution">
    <text evidence="4">The sequence shown here is derived from an EMBL/GenBank/DDBJ whole genome shotgun (WGS) entry which is preliminary data.</text>
</comment>
<dbReference type="InterPro" id="IPR028082">
    <property type="entry name" value="Peripla_BP_I"/>
</dbReference>
<dbReference type="Gene3D" id="3.40.50.2300">
    <property type="match status" value="2"/>
</dbReference>
<evidence type="ECO:0000313" key="4">
    <source>
        <dbReference type="EMBL" id="GEP84529.1"/>
    </source>
</evidence>
<dbReference type="PROSITE" id="PS00356">
    <property type="entry name" value="HTH_LACI_1"/>
    <property type="match status" value="1"/>
</dbReference>
<keyword evidence="1" id="KW-0805">Transcription regulation</keyword>
<dbReference type="RefSeq" id="WP_095103163.1">
    <property type="nucleotide sequence ID" value="NZ_BKAR01000011.1"/>
</dbReference>
<dbReference type="CDD" id="cd01392">
    <property type="entry name" value="HTH_LacI"/>
    <property type="match status" value="1"/>
</dbReference>
<dbReference type="GO" id="GO:0000976">
    <property type="term" value="F:transcription cis-regulatory region binding"/>
    <property type="evidence" value="ECO:0007669"/>
    <property type="project" value="TreeGrafter"/>
</dbReference>
<dbReference type="InterPro" id="IPR046335">
    <property type="entry name" value="LacI/GalR-like_sensor"/>
</dbReference>
<dbReference type="GO" id="GO:0003700">
    <property type="term" value="F:DNA-binding transcription factor activity"/>
    <property type="evidence" value="ECO:0007669"/>
    <property type="project" value="TreeGrafter"/>
</dbReference>
<gene>
    <name evidence="4" type="primary">scrR</name>
    <name evidence="4" type="ORF">SPI02_11140</name>
</gene>
<dbReference type="CDD" id="cd01542">
    <property type="entry name" value="PBP1_TreR-like"/>
    <property type="match status" value="1"/>
</dbReference>
<organism evidence="4 5">
    <name type="scientific">Staphylococcus piscifermentans</name>
    <dbReference type="NCBI Taxonomy" id="70258"/>
    <lineage>
        <taxon>Bacteria</taxon>
        <taxon>Bacillati</taxon>
        <taxon>Bacillota</taxon>
        <taxon>Bacilli</taxon>
        <taxon>Bacillales</taxon>
        <taxon>Staphylococcaceae</taxon>
        <taxon>Staphylococcus</taxon>
    </lineage>
</organism>
<evidence type="ECO:0000256" key="3">
    <source>
        <dbReference type="ARBA" id="ARBA00023163"/>
    </source>
</evidence>
<name>A0A239TIT1_9STAP</name>
<dbReference type="AlphaFoldDB" id="A0A239TIT1"/>
<reference evidence="4 5" key="1">
    <citation type="submission" date="2019-07" db="EMBL/GenBank/DDBJ databases">
        <title>Whole genome shotgun sequence of Staphylococcus piscifermentans NBRC 109625.</title>
        <authorList>
            <person name="Hosoyama A."/>
            <person name="Uohara A."/>
            <person name="Ohji S."/>
            <person name="Ichikawa N."/>
        </authorList>
    </citation>
    <scope>NUCLEOTIDE SEQUENCE [LARGE SCALE GENOMIC DNA]</scope>
    <source>
        <strain evidence="4 5">NBRC 109625</strain>
    </source>
</reference>
<keyword evidence="2" id="KW-0238">DNA-binding</keyword>
<dbReference type="Pfam" id="PF00356">
    <property type="entry name" value="LacI"/>
    <property type="match status" value="1"/>
</dbReference>
<dbReference type="Gene3D" id="1.10.260.40">
    <property type="entry name" value="lambda repressor-like DNA-binding domains"/>
    <property type="match status" value="1"/>
</dbReference>
<dbReference type="InterPro" id="IPR010982">
    <property type="entry name" value="Lambda_DNA-bd_dom_sf"/>
</dbReference>
<dbReference type="OrthoDB" id="3180992at2"/>
<accession>A0A239TIT1</accession>
<keyword evidence="3" id="KW-0804">Transcription</keyword>
<dbReference type="SMART" id="SM00354">
    <property type="entry name" value="HTH_LACI"/>
    <property type="match status" value="1"/>
</dbReference>
<protein>
    <submittedName>
        <fullName evidence="4">LacI family transcriptional regulator</fullName>
    </submittedName>
</protein>